<evidence type="ECO:0000256" key="7">
    <source>
        <dbReference type="PIRNR" id="PIRNR000077"/>
    </source>
</evidence>
<evidence type="ECO:0000256" key="1">
    <source>
        <dbReference type="ARBA" id="ARBA00008987"/>
    </source>
</evidence>
<evidence type="ECO:0000256" key="3">
    <source>
        <dbReference type="ARBA" id="ARBA00022982"/>
    </source>
</evidence>
<dbReference type="InterPro" id="IPR017937">
    <property type="entry name" value="Thioredoxin_CS"/>
</dbReference>
<keyword evidence="3" id="KW-0249">Electron transport</keyword>
<dbReference type="InterPro" id="IPR013766">
    <property type="entry name" value="Thioredoxin_domain"/>
</dbReference>
<dbReference type="PRINTS" id="PR00421">
    <property type="entry name" value="THIOREDOXIN"/>
</dbReference>
<comment type="similarity">
    <text evidence="1 7">Belongs to the thioredoxin family.</text>
</comment>
<dbReference type="InterPro" id="IPR005746">
    <property type="entry name" value="Thioredoxin"/>
</dbReference>
<evidence type="ECO:0000256" key="6">
    <source>
        <dbReference type="NCBIfam" id="TIGR01068"/>
    </source>
</evidence>
<dbReference type="Proteomes" id="UP000635565">
    <property type="component" value="Unassembled WGS sequence"/>
</dbReference>
<dbReference type="Gene3D" id="3.40.30.10">
    <property type="entry name" value="Glutaredoxin"/>
    <property type="match status" value="1"/>
</dbReference>
<evidence type="ECO:0000256" key="2">
    <source>
        <dbReference type="ARBA" id="ARBA00022448"/>
    </source>
</evidence>
<keyword evidence="4" id="KW-1015">Disulfide bond</keyword>
<feature type="domain" description="Thioredoxin" evidence="8">
    <location>
        <begin position="1"/>
        <end position="110"/>
    </location>
</feature>
<keyword evidence="2" id="KW-0813">Transport</keyword>
<dbReference type="PANTHER" id="PTHR45663:SF11">
    <property type="entry name" value="GEO12009P1"/>
    <property type="match status" value="1"/>
</dbReference>
<dbReference type="PANTHER" id="PTHR45663">
    <property type="entry name" value="GEO12009P1"/>
    <property type="match status" value="1"/>
</dbReference>
<evidence type="ECO:0000256" key="4">
    <source>
        <dbReference type="ARBA" id="ARBA00023157"/>
    </source>
</evidence>
<protein>
    <recommendedName>
        <fullName evidence="6 7">Thioredoxin</fullName>
    </recommendedName>
</protein>
<gene>
    <name evidence="9" type="primary">trxA_3</name>
    <name evidence="9" type="ORF">KSZ_31500</name>
</gene>
<dbReference type="InterPro" id="IPR036249">
    <property type="entry name" value="Thioredoxin-like_sf"/>
</dbReference>
<evidence type="ECO:0000313" key="9">
    <source>
        <dbReference type="EMBL" id="GHO85144.1"/>
    </source>
</evidence>
<comment type="caution">
    <text evidence="9">The sequence shown here is derived from an EMBL/GenBank/DDBJ whole genome shotgun (WGS) entry which is preliminary data.</text>
</comment>
<dbReference type="PROSITE" id="PS51352">
    <property type="entry name" value="THIOREDOXIN_2"/>
    <property type="match status" value="1"/>
</dbReference>
<evidence type="ECO:0000259" key="8">
    <source>
        <dbReference type="PROSITE" id="PS51352"/>
    </source>
</evidence>
<keyword evidence="5" id="KW-0676">Redox-active center</keyword>
<proteinExistence type="inferred from homology"/>
<name>A0ABQ3VHG5_9CHLR</name>
<dbReference type="RefSeq" id="WP_201362800.1">
    <property type="nucleotide sequence ID" value="NZ_BNJJ01000008.1"/>
</dbReference>
<dbReference type="PROSITE" id="PS00194">
    <property type="entry name" value="THIOREDOXIN_1"/>
    <property type="match status" value="1"/>
</dbReference>
<organism evidence="9 10">
    <name type="scientific">Dictyobacter formicarum</name>
    <dbReference type="NCBI Taxonomy" id="2778368"/>
    <lineage>
        <taxon>Bacteria</taxon>
        <taxon>Bacillati</taxon>
        <taxon>Chloroflexota</taxon>
        <taxon>Ktedonobacteria</taxon>
        <taxon>Ktedonobacterales</taxon>
        <taxon>Dictyobacteraceae</taxon>
        <taxon>Dictyobacter</taxon>
    </lineage>
</organism>
<sequence>MAIHSNLYTVNDQAFQKFINHPDQPVIIDFWAPWCGPCRAIAPVFERLSDQYQGKLRFARMNIDDDPEAAKKLGIQAIPTLIVFNKGNVVERITGPHPSRLQADIDRILAKLSSTTV</sequence>
<dbReference type="CDD" id="cd02947">
    <property type="entry name" value="TRX_family"/>
    <property type="match status" value="1"/>
</dbReference>
<dbReference type="EMBL" id="BNJJ01000008">
    <property type="protein sequence ID" value="GHO85144.1"/>
    <property type="molecule type" value="Genomic_DNA"/>
</dbReference>
<evidence type="ECO:0000313" key="10">
    <source>
        <dbReference type="Proteomes" id="UP000635565"/>
    </source>
</evidence>
<evidence type="ECO:0000256" key="5">
    <source>
        <dbReference type="ARBA" id="ARBA00023284"/>
    </source>
</evidence>
<keyword evidence="10" id="KW-1185">Reference proteome</keyword>
<dbReference type="NCBIfam" id="TIGR01068">
    <property type="entry name" value="thioredoxin"/>
    <property type="match status" value="1"/>
</dbReference>
<dbReference type="PIRSF" id="PIRSF000077">
    <property type="entry name" value="Thioredoxin"/>
    <property type="match status" value="1"/>
</dbReference>
<dbReference type="SUPFAM" id="SSF52833">
    <property type="entry name" value="Thioredoxin-like"/>
    <property type="match status" value="1"/>
</dbReference>
<accession>A0ABQ3VHG5</accession>
<reference evidence="9 10" key="1">
    <citation type="journal article" date="2021" name="Int. J. Syst. Evol. Microbiol.">
        <title>Reticulibacter mediterranei gen. nov., sp. nov., within the new family Reticulibacteraceae fam. nov., and Ktedonospora formicarum gen. nov., sp. nov., Ktedonobacter robiniae sp. nov., Dictyobacter formicarum sp. nov. and Dictyobacter arantiisoli sp. nov., belonging to the class Ktedonobacteria.</title>
        <authorList>
            <person name="Yabe S."/>
            <person name="Zheng Y."/>
            <person name="Wang C.M."/>
            <person name="Sakai Y."/>
            <person name="Abe K."/>
            <person name="Yokota A."/>
            <person name="Donadio S."/>
            <person name="Cavaletti L."/>
            <person name="Monciardini P."/>
        </authorList>
    </citation>
    <scope>NUCLEOTIDE SEQUENCE [LARGE SCALE GENOMIC DNA]</scope>
    <source>
        <strain evidence="9 10">SOSP1-9</strain>
    </source>
</reference>
<dbReference type="Pfam" id="PF00085">
    <property type="entry name" value="Thioredoxin"/>
    <property type="match status" value="1"/>
</dbReference>